<dbReference type="GO" id="GO:0016020">
    <property type="term" value="C:membrane"/>
    <property type="evidence" value="ECO:0007669"/>
    <property type="project" value="GOC"/>
</dbReference>
<dbReference type="InterPro" id="IPR007691">
    <property type="entry name" value="LpxD"/>
</dbReference>
<name>A0A1I7NCL7_9HYPH</name>
<dbReference type="GO" id="GO:0103118">
    <property type="term" value="F:UDP-3-O-[(3R)-3-hydroxyacyl]-glucosamine N-acyltransferase activity"/>
    <property type="evidence" value="ECO:0007669"/>
    <property type="project" value="UniProtKB-EC"/>
</dbReference>
<dbReference type="CDD" id="cd03352">
    <property type="entry name" value="LbH_LpxD"/>
    <property type="match status" value="1"/>
</dbReference>
<dbReference type="InterPro" id="IPR018357">
    <property type="entry name" value="Hexapep_transf_CS"/>
</dbReference>
<keyword evidence="4 7" id="KW-0677">Repeat</keyword>
<dbReference type="SUPFAM" id="SSF51161">
    <property type="entry name" value="Trimeric LpxA-like enzymes"/>
    <property type="match status" value="1"/>
</dbReference>
<evidence type="ECO:0000256" key="6">
    <source>
        <dbReference type="ARBA" id="ARBA00023315"/>
    </source>
</evidence>
<dbReference type="UniPathway" id="UPA00973"/>
<dbReference type="PANTHER" id="PTHR43378">
    <property type="entry name" value="UDP-3-O-ACYLGLUCOSAMINE N-ACYLTRANSFERASE"/>
    <property type="match status" value="1"/>
</dbReference>
<organism evidence="9 10">
    <name type="scientific">Devosia crocina</name>
    <dbReference type="NCBI Taxonomy" id="429728"/>
    <lineage>
        <taxon>Bacteria</taxon>
        <taxon>Pseudomonadati</taxon>
        <taxon>Pseudomonadota</taxon>
        <taxon>Alphaproteobacteria</taxon>
        <taxon>Hyphomicrobiales</taxon>
        <taxon>Devosiaceae</taxon>
        <taxon>Devosia</taxon>
    </lineage>
</organism>
<dbReference type="PANTHER" id="PTHR43378:SF2">
    <property type="entry name" value="UDP-3-O-ACYLGLUCOSAMINE N-ACYLTRANSFERASE 1, MITOCHONDRIAL-RELATED"/>
    <property type="match status" value="1"/>
</dbReference>
<dbReference type="EC" id="2.3.1.191" evidence="7"/>
<evidence type="ECO:0000313" key="9">
    <source>
        <dbReference type="EMBL" id="SFV32418.1"/>
    </source>
</evidence>
<dbReference type="NCBIfam" id="TIGR01853">
    <property type="entry name" value="lipid_A_lpxD"/>
    <property type="match status" value="1"/>
</dbReference>
<evidence type="ECO:0000256" key="1">
    <source>
        <dbReference type="ARBA" id="ARBA00022516"/>
    </source>
</evidence>
<dbReference type="EMBL" id="FPCK01000001">
    <property type="protein sequence ID" value="SFV32418.1"/>
    <property type="molecule type" value="Genomic_DNA"/>
</dbReference>
<keyword evidence="6 7" id="KW-0012">Acyltransferase</keyword>
<comment type="pathway">
    <text evidence="7">Bacterial outer membrane biogenesis; LPS lipid A biosynthesis.</text>
</comment>
<keyword evidence="1 7" id="KW-0444">Lipid biosynthesis</keyword>
<dbReference type="Pfam" id="PF00132">
    <property type="entry name" value="Hexapep"/>
    <property type="match status" value="2"/>
</dbReference>
<dbReference type="OrthoDB" id="9784739at2"/>
<keyword evidence="3 7" id="KW-0808">Transferase</keyword>
<dbReference type="AlphaFoldDB" id="A0A1I7NCL7"/>
<dbReference type="Gene3D" id="2.160.10.10">
    <property type="entry name" value="Hexapeptide repeat proteins"/>
    <property type="match status" value="1"/>
</dbReference>
<dbReference type="STRING" id="429728.SAMN05216456_1642"/>
<dbReference type="Gene3D" id="3.40.1390.10">
    <property type="entry name" value="MurE/MurF, N-terminal domain"/>
    <property type="match status" value="1"/>
</dbReference>
<evidence type="ECO:0000256" key="2">
    <source>
        <dbReference type="ARBA" id="ARBA00022556"/>
    </source>
</evidence>
<comment type="similarity">
    <text evidence="7">Belongs to the transferase hexapeptide repeat family. LpxD subfamily.</text>
</comment>
<evidence type="ECO:0000256" key="4">
    <source>
        <dbReference type="ARBA" id="ARBA00022737"/>
    </source>
</evidence>
<dbReference type="InterPro" id="IPR020573">
    <property type="entry name" value="UDP_GlcNAc_AcTrfase_non-rep"/>
</dbReference>
<dbReference type="InterPro" id="IPR011004">
    <property type="entry name" value="Trimer_LpxA-like_sf"/>
</dbReference>
<dbReference type="Proteomes" id="UP000199074">
    <property type="component" value="Unassembled WGS sequence"/>
</dbReference>
<sequence>MVDTRFHRFSGPIAIAALLDELGQAELANGLSAPGRMVEGVSELDLAGAGDLVLASQPAYAESLSQTRASFALVDPKLVDRVPAGVEAIALPRAHILFASILDRLYPASTRAILAGTREDLGAPIFERDVTIGSNVVIGAGVEIGRGTIIGANTVIGPGVTIGRNCIIAANCTIDCAHVGNEVVIHSGVRIGTEGFGWLDHGQGNRKIPQLGRVIVQDRVEIGANSTIDRGALGDTVIGDGTKIDNLVQIGHNCRIGRNCLIAAMSGLSGSTIVEDGVLMGGGVGTSGHLRIGAGSVIHGRAAVTKDWPAGSKLAGAPAQDIRDFWRELAVTRKLAKGDKRG</sequence>
<proteinExistence type="inferred from homology"/>
<dbReference type="InterPro" id="IPR001451">
    <property type="entry name" value="Hexapep"/>
</dbReference>
<keyword evidence="10" id="KW-1185">Reference proteome</keyword>
<dbReference type="GO" id="GO:0016410">
    <property type="term" value="F:N-acyltransferase activity"/>
    <property type="evidence" value="ECO:0007669"/>
    <property type="project" value="InterPro"/>
</dbReference>
<protein>
    <recommendedName>
        <fullName evidence="7">UDP-3-O-acylglucosamine N-acyltransferase</fullName>
        <ecNumber evidence="7">2.3.1.191</ecNumber>
    </recommendedName>
</protein>
<evidence type="ECO:0000256" key="3">
    <source>
        <dbReference type="ARBA" id="ARBA00022679"/>
    </source>
</evidence>
<accession>A0A1I7NCL7</accession>
<keyword evidence="2 7" id="KW-0441">Lipid A biosynthesis</keyword>
<evidence type="ECO:0000259" key="8">
    <source>
        <dbReference type="Pfam" id="PF04613"/>
    </source>
</evidence>
<dbReference type="GO" id="GO:0009245">
    <property type="term" value="P:lipid A biosynthetic process"/>
    <property type="evidence" value="ECO:0007669"/>
    <property type="project" value="UniProtKB-UniRule"/>
</dbReference>
<gene>
    <name evidence="7" type="primary">lpxD</name>
    <name evidence="9" type="ORF">SAMN05216456_1642</name>
</gene>
<comment type="function">
    <text evidence="7">Catalyzes the N-acylation of UDP-3-O-acylglucosamine using 3-hydroxyacyl-ACP as the acyl donor. Is involved in the biosynthesis of lipid A, a phosphorylated glycolipid that anchors the lipopolysaccharide to the outer membrane of the cell.</text>
</comment>
<comment type="subunit">
    <text evidence="7">Homotrimer.</text>
</comment>
<dbReference type="PROSITE" id="PS00101">
    <property type="entry name" value="HEXAPEP_TRANSFERASES"/>
    <property type="match status" value="1"/>
</dbReference>
<evidence type="ECO:0000256" key="5">
    <source>
        <dbReference type="ARBA" id="ARBA00023098"/>
    </source>
</evidence>
<feature type="active site" description="Proton acceptor" evidence="7">
    <location>
        <position position="252"/>
    </location>
</feature>
<reference evidence="9 10" key="1">
    <citation type="submission" date="2016-10" db="EMBL/GenBank/DDBJ databases">
        <authorList>
            <person name="de Groot N.N."/>
        </authorList>
    </citation>
    <scope>NUCLEOTIDE SEQUENCE [LARGE SCALE GENOMIC DNA]</scope>
    <source>
        <strain evidence="9 10">IPL20</strain>
    </source>
</reference>
<dbReference type="Pfam" id="PF04613">
    <property type="entry name" value="LpxD"/>
    <property type="match status" value="1"/>
</dbReference>
<feature type="domain" description="UDP-3-O-[3-hydroxymyristoyl] glucosamine N-acyltransferase non-repeat region" evidence="8">
    <location>
        <begin position="38"/>
        <end position="102"/>
    </location>
</feature>
<dbReference type="HAMAP" id="MF_00523">
    <property type="entry name" value="LpxD"/>
    <property type="match status" value="1"/>
</dbReference>
<evidence type="ECO:0000256" key="7">
    <source>
        <dbReference type="HAMAP-Rule" id="MF_00523"/>
    </source>
</evidence>
<comment type="catalytic activity">
    <reaction evidence="7">
        <text>a UDP-3-O-[(3R)-3-hydroxyacyl]-alpha-D-glucosamine + a (3R)-hydroxyacyl-[ACP] = a UDP-2-N,3-O-bis[(3R)-3-hydroxyacyl]-alpha-D-glucosamine + holo-[ACP] + H(+)</text>
        <dbReference type="Rhea" id="RHEA:53836"/>
        <dbReference type="Rhea" id="RHEA-COMP:9685"/>
        <dbReference type="Rhea" id="RHEA-COMP:9945"/>
        <dbReference type="ChEBI" id="CHEBI:15378"/>
        <dbReference type="ChEBI" id="CHEBI:64479"/>
        <dbReference type="ChEBI" id="CHEBI:78827"/>
        <dbReference type="ChEBI" id="CHEBI:137740"/>
        <dbReference type="ChEBI" id="CHEBI:137748"/>
        <dbReference type="EC" id="2.3.1.191"/>
    </reaction>
</comment>
<keyword evidence="5 7" id="KW-0443">Lipid metabolism</keyword>
<dbReference type="NCBIfam" id="NF002060">
    <property type="entry name" value="PRK00892.1"/>
    <property type="match status" value="1"/>
</dbReference>
<evidence type="ECO:0000313" key="10">
    <source>
        <dbReference type="Proteomes" id="UP000199074"/>
    </source>
</evidence>
<dbReference type="RefSeq" id="WP_092423168.1">
    <property type="nucleotide sequence ID" value="NZ_FPCK01000001.1"/>
</dbReference>